<feature type="compositionally biased region" description="Low complexity" evidence="1">
    <location>
        <begin position="512"/>
        <end position="524"/>
    </location>
</feature>
<evidence type="ECO:0000313" key="2">
    <source>
        <dbReference type="EMBL" id="KAJ1929530.1"/>
    </source>
</evidence>
<dbReference type="PANTHER" id="PTHR37558:SF1">
    <property type="entry name" value="HTH CENPB-TYPE DOMAIN-CONTAINING PROTEIN"/>
    <property type="match status" value="1"/>
</dbReference>
<gene>
    <name evidence="2" type="ORF">IWQ60_001075</name>
</gene>
<feature type="compositionally biased region" description="Polar residues" evidence="1">
    <location>
        <begin position="530"/>
        <end position="539"/>
    </location>
</feature>
<feature type="region of interest" description="Disordered" evidence="1">
    <location>
        <begin position="1"/>
        <end position="24"/>
    </location>
</feature>
<feature type="compositionally biased region" description="Low complexity" evidence="1">
    <location>
        <begin position="282"/>
        <end position="304"/>
    </location>
</feature>
<feature type="compositionally biased region" description="Basic and acidic residues" evidence="1">
    <location>
        <begin position="103"/>
        <end position="115"/>
    </location>
</feature>
<feature type="region of interest" description="Disordered" evidence="1">
    <location>
        <begin position="94"/>
        <end position="115"/>
    </location>
</feature>
<dbReference type="Proteomes" id="UP001150569">
    <property type="component" value="Unassembled WGS sequence"/>
</dbReference>
<reference evidence="2" key="1">
    <citation type="submission" date="2022-07" db="EMBL/GenBank/DDBJ databases">
        <title>Phylogenomic reconstructions and comparative analyses of Kickxellomycotina fungi.</title>
        <authorList>
            <person name="Reynolds N.K."/>
            <person name="Stajich J.E."/>
            <person name="Barry K."/>
            <person name="Grigoriev I.V."/>
            <person name="Crous P."/>
            <person name="Smith M.E."/>
        </authorList>
    </citation>
    <scope>NUCLEOTIDE SEQUENCE</scope>
    <source>
        <strain evidence="2">RSA 861</strain>
    </source>
</reference>
<protein>
    <submittedName>
        <fullName evidence="2">Uncharacterized protein</fullName>
    </submittedName>
</protein>
<keyword evidence="3" id="KW-1185">Reference proteome</keyword>
<dbReference type="EMBL" id="JANBPT010000032">
    <property type="protein sequence ID" value="KAJ1929530.1"/>
    <property type="molecule type" value="Genomic_DNA"/>
</dbReference>
<sequence>MASTAAEALRATQPATRSPAAPRTTGNRVFFTARDDIVLLREVLVELPYQYKYGGKMSSWSKVANHFNEQTGQKVSGQSCHERTDRLLTHYRTGNLTTLRRRSSPEEQREKEGLLEELNNRVKTCSRFRLSARRSTTQQSRKNHNYPYNVPQSQSSVYHQNPQPPPPHGPTHHSHGQLPPPPRRSQLTPPATSMPAAPHPHHAHSYPFDATSRYDARPPSHSHSHSLPHSFDHYRPATHSVPLSPTTASNQGQAVLLTNPGVTPPTSGFAHRTVVPLAPLATTTTPTSNIGGTTGPSGSYHSPQHPLPSLPSVYATHKGDPPATGRTVQQTTPSLAATPILPNLTPLSTVIAHAAQVEPTSPSHPVLPAVQSAGPCSTAATVATSGMVPSVADLPSSLRRHSASNNATLAPAAYHTRTDDPIEHVPRSVLQDLIDLRRCELDLQEKRMRTDQLLMARAEERDRDQRTFFESLLHQQNAFLERQSSSYERLLHQHMELCRKYFGDDRSSSYAGSALSSPLPSSPLDCTEGGSATCSSPTRVSKSPSATPMSSAPAAAVMTPNST</sequence>
<feature type="compositionally biased region" description="Low complexity" evidence="1">
    <location>
        <begin position="184"/>
        <end position="196"/>
    </location>
</feature>
<evidence type="ECO:0000313" key="3">
    <source>
        <dbReference type="Proteomes" id="UP001150569"/>
    </source>
</evidence>
<feature type="region of interest" description="Disordered" evidence="1">
    <location>
        <begin position="282"/>
        <end position="312"/>
    </location>
</feature>
<feature type="region of interest" description="Disordered" evidence="1">
    <location>
        <begin position="128"/>
        <end position="239"/>
    </location>
</feature>
<dbReference type="OrthoDB" id="5599036at2759"/>
<proteinExistence type="predicted"/>
<accession>A0A9W8AEM7</accession>
<name>A0A9W8AEM7_9FUNG</name>
<dbReference type="PANTHER" id="PTHR37558">
    <property type="entry name" value="HTH CENPB-TYPE DOMAIN-CONTAINING PROTEIN"/>
    <property type="match status" value="1"/>
</dbReference>
<feature type="compositionally biased region" description="Low complexity" evidence="1">
    <location>
        <begin position="540"/>
        <end position="563"/>
    </location>
</feature>
<organism evidence="2 3">
    <name type="scientific">Tieghemiomyces parasiticus</name>
    <dbReference type="NCBI Taxonomy" id="78921"/>
    <lineage>
        <taxon>Eukaryota</taxon>
        <taxon>Fungi</taxon>
        <taxon>Fungi incertae sedis</taxon>
        <taxon>Zoopagomycota</taxon>
        <taxon>Kickxellomycotina</taxon>
        <taxon>Dimargaritomycetes</taxon>
        <taxon>Dimargaritales</taxon>
        <taxon>Dimargaritaceae</taxon>
        <taxon>Tieghemiomyces</taxon>
    </lineage>
</organism>
<dbReference type="AlphaFoldDB" id="A0A9W8AEM7"/>
<comment type="caution">
    <text evidence="2">The sequence shown here is derived from an EMBL/GenBank/DDBJ whole genome shotgun (WGS) entry which is preliminary data.</text>
</comment>
<evidence type="ECO:0000256" key="1">
    <source>
        <dbReference type="SAM" id="MobiDB-lite"/>
    </source>
</evidence>
<feature type="region of interest" description="Disordered" evidence="1">
    <location>
        <begin position="512"/>
        <end position="563"/>
    </location>
</feature>